<gene>
    <name evidence="18" type="ORF">SAMN04488050_103425</name>
</gene>
<evidence type="ECO:0000256" key="9">
    <source>
        <dbReference type="ARBA" id="ARBA00022737"/>
    </source>
</evidence>
<dbReference type="Pfam" id="PF13396">
    <property type="entry name" value="PLDc_N"/>
    <property type="match status" value="1"/>
</dbReference>
<keyword evidence="19" id="KW-1185">Reference proteome</keyword>
<dbReference type="Pfam" id="PF13091">
    <property type="entry name" value="PLDc_2"/>
    <property type="match status" value="2"/>
</dbReference>
<evidence type="ECO:0000256" key="1">
    <source>
        <dbReference type="ARBA" id="ARBA00003145"/>
    </source>
</evidence>
<keyword evidence="12 16" id="KW-0472">Membrane</keyword>
<name>A0A1I6RU50_9RHOB</name>
<dbReference type="GO" id="GO:0005886">
    <property type="term" value="C:plasma membrane"/>
    <property type="evidence" value="ECO:0007669"/>
    <property type="project" value="UniProtKB-SubCell"/>
</dbReference>
<evidence type="ECO:0000256" key="15">
    <source>
        <dbReference type="NCBIfam" id="TIGR04265"/>
    </source>
</evidence>
<dbReference type="EMBL" id="FOZW01000003">
    <property type="protein sequence ID" value="SFS68249.1"/>
    <property type="molecule type" value="Genomic_DNA"/>
</dbReference>
<comment type="function">
    <text evidence="1">Could be a virulence factor.</text>
</comment>
<dbReference type="CDD" id="cd09158">
    <property type="entry name" value="PLDc_EcCLS_like_2"/>
    <property type="match status" value="1"/>
</dbReference>
<keyword evidence="10 16" id="KW-1133">Transmembrane helix</keyword>
<evidence type="ECO:0000256" key="4">
    <source>
        <dbReference type="ARBA" id="ARBA00022475"/>
    </source>
</evidence>
<dbReference type="GO" id="GO:0032049">
    <property type="term" value="P:cardiolipin biosynthetic process"/>
    <property type="evidence" value="ECO:0007669"/>
    <property type="project" value="UniProtKB-UniRule"/>
</dbReference>
<evidence type="ECO:0000256" key="7">
    <source>
        <dbReference type="ARBA" id="ARBA00022679"/>
    </source>
</evidence>
<dbReference type="NCBIfam" id="TIGR04265">
    <property type="entry name" value="bac_cardiolipin"/>
    <property type="match status" value="1"/>
</dbReference>
<keyword evidence="8 16" id="KW-0812">Transmembrane</keyword>
<feature type="domain" description="PLD phosphodiesterase" evidence="17">
    <location>
        <begin position="210"/>
        <end position="237"/>
    </location>
</feature>
<evidence type="ECO:0000256" key="8">
    <source>
        <dbReference type="ARBA" id="ARBA00022692"/>
    </source>
</evidence>
<dbReference type="STRING" id="311180.SAMN04488050_103425"/>
<evidence type="ECO:0000256" key="10">
    <source>
        <dbReference type="ARBA" id="ARBA00022989"/>
    </source>
</evidence>
<evidence type="ECO:0000256" key="14">
    <source>
        <dbReference type="ARBA" id="ARBA00023264"/>
    </source>
</evidence>
<organism evidence="18 19">
    <name type="scientific">Alloyangia pacifica</name>
    <dbReference type="NCBI Taxonomy" id="311180"/>
    <lineage>
        <taxon>Bacteria</taxon>
        <taxon>Pseudomonadati</taxon>
        <taxon>Pseudomonadota</taxon>
        <taxon>Alphaproteobacteria</taxon>
        <taxon>Rhodobacterales</taxon>
        <taxon>Roseobacteraceae</taxon>
        <taxon>Alloyangia</taxon>
    </lineage>
</organism>
<evidence type="ECO:0000256" key="12">
    <source>
        <dbReference type="ARBA" id="ARBA00023136"/>
    </source>
</evidence>
<dbReference type="SMART" id="SM00155">
    <property type="entry name" value="PLDc"/>
    <property type="match status" value="2"/>
</dbReference>
<accession>A0A1I6RU50</accession>
<dbReference type="PANTHER" id="PTHR21248:SF22">
    <property type="entry name" value="PHOSPHOLIPASE D"/>
    <property type="match status" value="1"/>
</dbReference>
<dbReference type="GO" id="GO:0005576">
    <property type="term" value="C:extracellular region"/>
    <property type="evidence" value="ECO:0007669"/>
    <property type="project" value="UniProtKB-SubCell"/>
</dbReference>
<keyword evidence="6" id="KW-0964">Secreted</keyword>
<dbReference type="InterPro" id="IPR001736">
    <property type="entry name" value="PLipase_D/transphosphatidylase"/>
</dbReference>
<dbReference type="AlphaFoldDB" id="A0A1I6RU50"/>
<feature type="domain" description="PLD phosphodiesterase" evidence="17">
    <location>
        <begin position="386"/>
        <end position="413"/>
    </location>
</feature>
<dbReference type="EC" id="2.7.8.-" evidence="15"/>
<keyword evidence="14" id="KW-1208">Phospholipid metabolism</keyword>
<protein>
    <recommendedName>
        <fullName evidence="15">Cardiolipin synthase</fullName>
        <ecNumber evidence="15">2.7.8.-</ecNumber>
    </recommendedName>
</protein>
<dbReference type="PANTHER" id="PTHR21248">
    <property type="entry name" value="CARDIOLIPIN SYNTHASE"/>
    <property type="match status" value="1"/>
</dbReference>
<feature type="transmembrane region" description="Helical" evidence="16">
    <location>
        <begin position="30"/>
        <end position="50"/>
    </location>
</feature>
<evidence type="ECO:0000256" key="2">
    <source>
        <dbReference type="ARBA" id="ARBA00004613"/>
    </source>
</evidence>
<dbReference type="InterPro" id="IPR022924">
    <property type="entry name" value="Cardiolipin_synthase"/>
</dbReference>
<keyword evidence="13" id="KW-0594">Phospholipid biosynthesis</keyword>
<evidence type="ECO:0000313" key="18">
    <source>
        <dbReference type="EMBL" id="SFS68249.1"/>
    </source>
</evidence>
<dbReference type="Proteomes" id="UP000199392">
    <property type="component" value="Unassembled WGS sequence"/>
</dbReference>
<evidence type="ECO:0000256" key="5">
    <source>
        <dbReference type="ARBA" id="ARBA00022516"/>
    </source>
</evidence>
<comment type="subcellular location">
    <subcellularLocation>
        <location evidence="3">Cell membrane</location>
        <topology evidence="3">Multi-pass membrane protein</topology>
    </subcellularLocation>
    <subcellularLocation>
        <location evidence="2">Secreted</location>
    </subcellularLocation>
</comment>
<dbReference type="GO" id="GO:0008808">
    <property type="term" value="F:cardiolipin synthase activity"/>
    <property type="evidence" value="ECO:0007669"/>
    <property type="project" value="UniProtKB-UniRule"/>
</dbReference>
<evidence type="ECO:0000256" key="11">
    <source>
        <dbReference type="ARBA" id="ARBA00023098"/>
    </source>
</evidence>
<evidence type="ECO:0000256" key="6">
    <source>
        <dbReference type="ARBA" id="ARBA00022525"/>
    </source>
</evidence>
<dbReference type="InterPro" id="IPR025202">
    <property type="entry name" value="PLD-like_dom"/>
</dbReference>
<reference evidence="19" key="1">
    <citation type="submission" date="2016-10" db="EMBL/GenBank/DDBJ databases">
        <authorList>
            <person name="Varghese N."/>
            <person name="Submissions S."/>
        </authorList>
    </citation>
    <scope>NUCLEOTIDE SEQUENCE [LARGE SCALE GENOMIC DNA]</scope>
    <source>
        <strain evidence="19">DSM 26894</strain>
    </source>
</reference>
<keyword evidence="5" id="KW-0444">Lipid biosynthesis</keyword>
<sequence length="473" mass="51985">MIWILLHYAIVLACVMRILLRPHRDPAARAAWVLTTLPVPVVGVLAYLLFGETSIGRRRIERLRRIEELLPDAARFPAEEAGAGASPRVDALFRVGASISGFEPCPGNSAELMADSDAAVDAIVADIDAATDHVHLMFYIWVADTNGRKVAEALMRAAQRGVACRAMADDIGSRRLIRSALWTEMKSAGVHLASAYRVGNPLLRIFDGRIDLRNHRKIVVIDGRVTYCGSQNCADPAFVQKAKYAPWVDIMLRIEGPVVQQAQRVFAADWMEAVDEDLSGAVATETAPIPNGWPAQVVATGPSVRASAMPEMFTSLIFAAREELVVTTPYYVPTEGIQSALCAAAYRGVKVTVVFPARNDSLFVGATSRSYYAGLLASGVEIREYLPGLLHSKTLVVDSKIALIGSANMDRRSFDLNYENNILLVHRQTCRDIRQRQDTYMAETRVVTPEEVASWSLPRRLWQNAVAMIGPIL</sequence>
<keyword evidence="7" id="KW-0808">Transferase</keyword>
<evidence type="ECO:0000259" key="17">
    <source>
        <dbReference type="PROSITE" id="PS50035"/>
    </source>
</evidence>
<evidence type="ECO:0000256" key="16">
    <source>
        <dbReference type="SAM" id="Phobius"/>
    </source>
</evidence>
<keyword evidence="4" id="KW-1003">Cell membrane</keyword>
<dbReference type="Gene3D" id="3.30.870.10">
    <property type="entry name" value="Endonuclease Chain A"/>
    <property type="match status" value="2"/>
</dbReference>
<dbReference type="InterPro" id="IPR027379">
    <property type="entry name" value="CLS_N"/>
</dbReference>
<dbReference type="PROSITE" id="PS50035">
    <property type="entry name" value="PLD"/>
    <property type="match status" value="2"/>
</dbReference>
<proteinExistence type="predicted"/>
<dbReference type="OrthoDB" id="9762009at2"/>
<keyword evidence="11" id="KW-0443">Lipid metabolism</keyword>
<keyword evidence="9" id="KW-0677">Repeat</keyword>
<evidence type="ECO:0000313" key="19">
    <source>
        <dbReference type="Proteomes" id="UP000199392"/>
    </source>
</evidence>
<dbReference type="CDD" id="cd09152">
    <property type="entry name" value="PLDc_EcCLS_like_1"/>
    <property type="match status" value="1"/>
</dbReference>
<evidence type="ECO:0000256" key="3">
    <source>
        <dbReference type="ARBA" id="ARBA00004651"/>
    </source>
</evidence>
<evidence type="ECO:0000256" key="13">
    <source>
        <dbReference type="ARBA" id="ARBA00023209"/>
    </source>
</evidence>
<dbReference type="SUPFAM" id="SSF56024">
    <property type="entry name" value="Phospholipase D/nuclease"/>
    <property type="match status" value="2"/>
</dbReference>